<feature type="region of interest" description="Disordered" evidence="1">
    <location>
        <begin position="370"/>
        <end position="391"/>
    </location>
</feature>
<evidence type="ECO:0000313" key="3">
    <source>
        <dbReference type="EMBL" id="RHY39021.1"/>
    </source>
</evidence>
<dbReference type="EMBL" id="QUTD01011899">
    <property type="protein sequence ID" value="RHY39021.1"/>
    <property type="molecule type" value="Genomic_DNA"/>
</dbReference>
<dbReference type="GO" id="GO:0005737">
    <property type="term" value="C:cytoplasm"/>
    <property type="evidence" value="ECO:0007669"/>
    <property type="project" value="TreeGrafter"/>
</dbReference>
<gene>
    <name evidence="3" type="ORF">DYB30_005915</name>
</gene>
<dbReference type="CDD" id="cd18039">
    <property type="entry name" value="DEXXQc_UPF1"/>
    <property type="match status" value="1"/>
</dbReference>
<feature type="domain" description="DNA2/NAM7 helicase helicase" evidence="2">
    <location>
        <begin position="3"/>
        <end position="63"/>
    </location>
</feature>
<name>A0A397CAT6_APHAT</name>
<dbReference type="PANTHER" id="PTHR10887">
    <property type="entry name" value="DNA2/NAM7 HELICASE FAMILY"/>
    <property type="match status" value="1"/>
</dbReference>
<dbReference type="SUPFAM" id="SSF52540">
    <property type="entry name" value="P-loop containing nucleoside triphosphate hydrolases"/>
    <property type="match status" value="1"/>
</dbReference>
<protein>
    <recommendedName>
        <fullName evidence="2">DNA2/NAM7 helicase helicase domain-containing protein</fullName>
    </recommendedName>
</protein>
<evidence type="ECO:0000313" key="4">
    <source>
        <dbReference type="Proteomes" id="UP000266643"/>
    </source>
</evidence>
<dbReference type="Pfam" id="PF13086">
    <property type="entry name" value="AAA_11"/>
    <property type="match status" value="2"/>
</dbReference>
<dbReference type="Gene3D" id="6.10.140.1240">
    <property type="match status" value="1"/>
</dbReference>
<dbReference type="InterPro" id="IPR041677">
    <property type="entry name" value="DNA2/NAM7_AAA_11"/>
</dbReference>
<organism evidence="3 4">
    <name type="scientific">Aphanomyces astaci</name>
    <name type="common">Crayfish plague agent</name>
    <dbReference type="NCBI Taxonomy" id="112090"/>
    <lineage>
        <taxon>Eukaryota</taxon>
        <taxon>Sar</taxon>
        <taxon>Stramenopiles</taxon>
        <taxon>Oomycota</taxon>
        <taxon>Saprolegniomycetes</taxon>
        <taxon>Saprolegniales</taxon>
        <taxon>Verrucalvaceae</taxon>
        <taxon>Aphanomyces</taxon>
    </lineage>
</organism>
<proteinExistence type="predicted"/>
<feature type="non-terminal residue" evidence="3">
    <location>
        <position position="1"/>
    </location>
</feature>
<sequence length="391" mass="42738">QNNGQVLVTAPSNIAVDHLTEKIASTGLKVVRLAAKSREAVTSIVEHLTLHTMIKSLVSPDKADLRKLMQLKEDQGELSSQDEKRFKSLKRNAEREILQAADVICTTCVGAGDPRLSNFRFRQVLIDEATQATEPECLIPIVQGAKHVVMVGDHMQLGPVVMNKKAAKAGLNQSLFDRLIRLQHRPFRLRVVRALRLEGKLPITKTYEADVARARLTFRHQRVYDPVSQTLTHVTPLPASLDGQDTDFLGPVISTELARGIAEGHIDPITGKPFLLHPAVTLATPSKALEFPADDADAAPLLHTPPTSHVQDRPGKENAFTRLLQAGSLMPRSTTSKRKLPASAIAAAASTKRRPALHPVTQPHANVKKRIPQVCPPSPRSRLPCITSTLA</sequence>
<dbReference type="PANTHER" id="PTHR10887:SF364">
    <property type="entry name" value="REGULATOR OF NONSENSE TRANSCRIPTS 1"/>
    <property type="match status" value="1"/>
</dbReference>
<reference evidence="3 4" key="1">
    <citation type="submission" date="2018-08" db="EMBL/GenBank/DDBJ databases">
        <title>Aphanomyces genome sequencing and annotation.</title>
        <authorList>
            <person name="Minardi D."/>
            <person name="Oidtmann B."/>
            <person name="Van Der Giezen M."/>
            <person name="Studholme D.J."/>
        </authorList>
    </citation>
    <scope>NUCLEOTIDE SEQUENCE [LARGE SCALE GENOMIC DNA]</scope>
    <source>
        <strain evidence="3 4">D2</strain>
    </source>
</reference>
<dbReference type="VEuPathDB" id="FungiDB:H257_07335"/>
<dbReference type="InterPro" id="IPR027417">
    <property type="entry name" value="P-loop_NTPase"/>
</dbReference>
<dbReference type="Gene3D" id="3.40.50.300">
    <property type="entry name" value="P-loop containing nucleotide triphosphate hydrolases"/>
    <property type="match status" value="1"/>
</dbReference>
<comment type="caution">
    <text evidence="3">The sequence shown here is derived from an EMBL/GenBank/DDBJ whole genome shotgun (WGS) entry which is preliminary data.</text>
</comment>
<feature type="domain" description="DNA2/NAM7 helicase helicase" evidence="2">
    <location>
        <begin position="64"/>
        <end position="163"/>
    </location>
</feature>
<evidence type="ECO:0000256" key="1">
    <source>
        <dbReference type="SAM" id="MobiDB-lite"/>
    </source>
</evidence>
<accession>A0A397CAT6</accession>
<dbReference type="AlphaFoldDB" id="A0A397CAT6"/>
<evidence type="ECO:0000259" key="2">
    <source>
        <dbReference type="Pfam" id="PF13086"/>
    </source>
</evidence>
<dbReference type="GO" id="GO:0000184">
    <property type="term" value="P:nuclear-transcribed mRNA catabolic process, nonsense-mediated decay"/>
    <property type="evidence" value="ECO:0007669"/>
    <property type="project" value="TreeGrafter"/>
</dbReference>
<dbReference type="GO" id="GO:0003724">
    <property type="term" value="F:RNA helicase activity"/>
    <property type="evidence" value="ECO:0007669"/>
    <property type="project" value="TreeGrafter"/>
</dbReference>
<dbReference type="Proteomes" id="UP000266643">
    <property type="component" value="Unassembled WGS sequence"/>
</dbReference>
<dbReference type="InterPro" id="IPR045055">
    <property type="entry name" value="DNA2/NAM7-like"/>
</dbReference>